<dbReference type="Proteomes" id="UP000195880">
    <property type="component" value="Chromosome"/>
</dbReference>
<evidence type="ECO:0000313" key="3">
    <source>
        <dbReference type="Proteomes" id="UP000195880"/>
    </source>
</evidence>
<dbReference type="SUPFAM" id="SSF52777">
    <property type="entry name" value="CoA-dependent acyltransferases"/>
    <property type="match status" value="1"/>
</dbReference>
<dbReference type="GO" id="GO:0031177">
    <property type="term" value="F:phosphopantetheine binding"/>
    <property type="evidence" value="ECO:0007669"/>
    <property type="project" value="TreeGrafter"/>
</dbReference>
<dbReference type="PANTHER" id="PTHR45527:SF1">
    <property type="entry name" value="FATTY ACID SYNTHASE"/>
    <property type="match status" value="1"/>
</dbReference>
<dbReference type="EMBL" id="CP021748">
    <property type="protein sequence ID" value="ARX89457.1"/>
    <property type="molecule type" value="Genomic_DNA"/>
</dbReference>
<organism evidence="2 3">
    <name type="scientific">Streptomyces alboflavus</name>
    <dbReference type="NCBI Taxonomy" id="67267"/>
    <lineage>
        <taxon>Bacteria</taxon>
        <taxon>Bacillati</taxon>
        <taxon>Actinomycetota</taxon>
        <taxon>Actinomycetes</taxon>
        <taxon>Kitasatosporales</taxon>
        <taxon>Streptomycetaceae</taxon>
        <taxon>Streptomyces</taxon>
    </lineage>
</organism>
<gene>
    <name evidence="2" type="ORF">SMD44_08944</name>
</gene>
<reference evidence="2 3" key="1">
    <citation type="submission" date="2017-05" db="EMBL/GenBank/DDBJ databases">
        <title>Streptomyces alboflavus Genome sequencing and assembly.</title>
        <authorList>
            <person name="Wang Y."/>
            <person name="Du B."/>
            <person name="Ding Y."/>
            <person name="Liu H."/>
            <person name="Hou Q."/>
            <person name="Liu K."/>
            <person name="Wang C."/>
            <person name="Yao L."/>
        </authorList>
    </citation>
    <scope>NUCLEOTIDE SEQUENCE [LARGE SCALE GENOMIC DNA]</scope>
    <source>
        <strain evidence="2 3">MDJK44</strain>
    </source>
</reference>
<dbReference type="KEGG" id="salf:SMD44_08944"/>
<dbReference type="PANTHER" id="PTHR45527">
    <property type="entry name" value="NONRIBOSOMAL PEPTIDE SYNTHETASE"/>
    <property type="match status" value="1"/>
</dbReference>
<dbReference type="GO" id="GO:0009366">
    <property type="term" value="C:enterobactin synthetase complex"/>
    <property type="evidence" value="ECO:0007669"/>
    <property type="project" value="TreeGrafter"/>
</dbReference>
<dbReference type="GO" id="GO:0047527">
    <property type="term" value="F:2,3-dihydroxybenzoate-serine ligase activity"/>
    <property type="evidence" value="ECO:0007669"/>
    <property type="project" value="TreeGrafter"/>
</dbReference>
<evidence type="ECO:0000313" key="2">
    <source>
        <dbReference type="EMBL" id="ARX89457.1"/>
    </source>
</evidence>
<protein>
    <submittedName>
        <fullName evidence="2">Peptide synthetase</fullName>
    </submittedName>
</protein>
<dbReference type="Pfam" id="PF00668">
    <property type="entry name" value="Condensation"/>
    <property type="match status" value="1"/>
</dbReference>
<proteinExistence type="predicted"/>
<accession>A0A1Z1WSS1</accession>
<dbReference type="AlphaFoldDB" id="A0A1Z1WSS1"/>
<dbReference type="GO" id="GO:0043041">
    <property type="term" value="P:amino acid activation for nonribosomal peptide biosynthetic process"/>
    <property type="evidence" value="ECO:0007669"/>
    <property type="project" value="TreeGrafter"/>
</dbReference>
<evidence type="ECO:0000259" key="1">
    <source>
        <dbReference type="Pfam" id="PF00668"/>
    </source>
</evidence>
<keyword evidence="3" id="KW-1185">Reference proteome</keyword>
<sequence length="97" mass="10884">MTAGRERRELDDLVGMFVNTLVLRGRIRPDASFRELLTEARTTVLAAFAHQEVPFERLVDALEPERDTSRTPLFQVMVALHNLGGEAPRLPASTSRP</sequence>
<dbReference type="GO" id="GO:0005829">
    <property type="term" value="C:cytosol"/>
    <property type="evidence" value="ECO:0007669"/>
    <property type="project" value="TreeGrafter"/>
</dbReference>
<dbReference type="Gene3D" id="3.30.559.30">
    <property type="entry name" value="Nonribosomal peptide synthetase, condensation domain"/>
    <property type="match status" value="1"/>
</dbReference>
<feature type="domain" description="Condensation" evidence="1">
    <location>
        <begin position="2"/>
        <end position="83"/>
    </location>
</feature>
<dbReference type="GO" id="GO:0009239">
    <property type="term" value="P:enterobactin biosynthetic process"/>
    <property type="evidence" value="ECO:0007669"/>
    <property type="project" value="TreeGrafter"/>
</dbReference>
<dbReference type="InterPro" id="IPR001242">
    <property type="entry name" value="Condensation_dom"/>
</dbReference>
<name>A0A1Z1WSS1_9ACTN</name>